<accession>A0A562QLX7</accession>
<name>A0A562QLX7_9BRAD</name>
<dbReference type="AlphaFoldDB" id="A0A562QLX7"/>
<keyword evidence="3" id="KW-1185">Reference proteome</keyword>
<evidence type="ECO:0000256" key="1">
    <source>
        <dbReference type="SAM" id="MobiDB-lite"/>
    </source>
</evidence>
<sequence>MSEGDLSPVRRSAWREAPLDQVNPQRRLVPAGPNGPIFSLNGKTERAEMRMAECCSAPRQAIPAVWRLLASLARIAGSAFFSKSDLALGGRSYYRRGRLVGFPNRHFLRSQSCSSYPVAFGCGIGRSESLPRSTGFTIVRPIIAADRVEAHVMVAPVSSRFYPGSGWCCSELDDSAIARASRGRRDKSTGQQFCAHAADPR</sequence>
<dbReference type="EMBL" id="VLLA01000047">
    <property type="protein sequence ID" value="TWI57734.1"/>
    <property type="molecule type" value="Genomic_DNA"/>
</dbReference>
<feature type="region of interest" description="Disordered" evidence="1">
    <location>
        <begin position="180"/>
        <end position="201"/>
    </location>
</feature>
<evidence type="ECO:0000313" key="3">
    <source>
        <dbReference type="Proteomes" id="UP000316291"/>
    </source>
</evidence>
<comment type="caution">
    <text evidence="2">The sequence shown here is derived from an EMBL/GenBank/DDBJ whole genome shotgun (WGS) entry which is preliminary data.</text>
</comment>
<evidence type="ECO:0000313" key="2">
    <source>
        <dbReference type="EMBL" id="TWI57734.1"/>
    </source>
</evidence>
<proteinExistence type="predicted"/>
<reference evidence="2 3" key="1">
    <citation type="journal article" date="2015" name="Stand. Genomic Sci.">
        <title>Genomic Encyclopedia of Bacterial and Archaeal Type Strains, Phase III: the genomes of soil and plant-associated and newly described type strains.</title>
        <authorList>
            <person name="Whitman W.B."/>
            <person name="Woyke T."/>
            <person name="Klenk H.P."/>
            <person name="Zhou Y."/>
            <person name="Lilburn T.G."/>
            <person name="Beck B.J."/>
            <person name="De Vos P."/>
            <person name="Vandamme P."/>
            <person name="Eisen J.A."/>
            <person name="Garrity G."/>
            <person name="Hugenholtz P."/>
            <person name="Kyrpides N.C."/>
        </authorList>
    </citation>
    <scope>NUCLEOTIDE SEQUENCE [LARGE SCALE GENOMIC DNA]</scope>
    <source>
        <strain evidence="2 3">CGMCC 1.10948</strain>
    </source>
</reference>
<protein>
    <submittedName>
        <fullName evidence="2">Uncharacterized protein</fullName>
    </submittedName>
</protein>
<organism evidence="2 3">
    <name type="scientific">Bradyrhizobium huanghuaihaiense</name>
    <dbReference type="NCBI Taxonomy" id="990078"/>
    <lineage>
        <taxon>Bacteria</taxon>
        <taxon>Pseudomonadati</taxon>
        <taxon>Pseudomonadota</taxon>
        <taxon>Alphaproteobacteria</taxon>
        <taxon>Hyphomicrobiales</taxon>
        <taxon>Nitrobacteraceae</taxon>
        <taxon>Bradyrhizobium</taxon>
    </lineage>
</organism>
<dbReference type="Proteomes" id="UP000316291">
    <property type="component" value="Unassembled WGS sequence"/>
</dbReference>
<gene>
    <name evidence="2" type="ORF">IQ16_08293</name>
</gene>